<feature type="compositionally biased region" description="Polar residues" evidence="1">
    <location>
        <begin position="121"/>
        <end position="131"/>
    </location>
</feature>
<accession>A0A811MP38</accession>
<protein>
    <submittedName>
        <fullName evidence="2">Uncharacterized protein</fullName>
    </submittedName>
</protein>
<evidence type="ECO:0000313" key="2">
    <source>
        <dbReference type="EMBL" id="CAD6210288.1"/>
    </source>
</evidence>
<evidence type="ECO:0000313" key="3">
    <source>
        <dbReference type="Proteomes" id="UP000604825"/>
    </source>
</evidence>
<reference evidence="2" key="1">
    <citation type="submission" date="2020-10" db="EMBL/GenBank/DDBJ databases">
        <authorList>
            <person name="Han B."/>
            <person name="Lu T."/>
            <person name="Zhao Q."/>
            <person name="Huang X."/>
            <person name="Zhao Y."/>
        </authorList>
    </citation>
    <scope>NUCLEOTIDE SEQUENCE</scope>
</reference>
<dbReference type="EMBL" id="CAJGYO010000002">
    <property type="protein sequence ID" value="CAD6210288.1"/>
    <property type="molecule type" value="Genomic_DNA"/>
</dbReference>
<keyword evidence="3" id="KW-1185">Reference proteome</keyword>
<name>A0A811MP38_9POAL</name>
<feature type="region of interest" description="Disordered" evidence="1">
    <location>
        <begin position="78"/>
        <end position="97"/>
    </location>
</feature>
<proteinExistence type="predicted"/>
<dbReference type="AlphaFoldDB" id="A0A811MP38"/>
<organism evidence="2 3">
    <name type="scientific">Miscanthus lutarioriparius</name>
    <dbReference type="NCBI Taxonomy" id="422564"/>
    <lineage>
        <taxon>Eukaryota</taxon>
        <taxon>Viridiplantae</taxon>
        <taxon>Streptophyta</taxon>
        <taxon>Embryophyta</taxon>
        <taxon>Tracheophyta</taxon>
        <taxon>Spermatophyta</taxon>
        <taxon>Magnoliopsida</taxon>
        <taxon>Liliopsida</taxon>
        <taxon>Poales</taxon>
        <taxon>Poaceae</taxon>
        <taxon>PACMAD clade</taxon>
        <taxon>Panicoideae</taxon>
        <taxon>Andropogonodae</taxon>
        <taxon>Andropogoneae</taxon>
        <taxon>Saccharinae</taxon>
        <taxon>Miscanthus</taxon>
    </lineage>
</organism>
<sequence>MEMQELNCEVAVAWDVGGGRASFCPLSYSPLSVCHAFSQSSSWACLFPGPSQPVCGRVTFFETFHRAPGWRPWKSTLIPQSPAFPGSPAEDAGPRLKSTLTPAALPLHQQHRHLPPATVRPQLQHSNGGQRTQRRPNRADASDVAVELDEARPRVKPGVADGDGEERRRVARDGEICRRGGWHVEQAAAVAAMAASARGAPHGLSSLQRVGTGLVLSVSAMVVVTLMEKNSH</sequence>
<dbReference type="Proteomes" id="UP000604825">
    <property type="component" value="Unassembled WGS sequence"/>
</dbReference>
<feature type="region of interest" description="Disordered" evidence="1">
    <location>
        <begin position="115"/>
        <end position="145"/>
    </location>
</feature>
<gene>
    <name evidence="2" type="ORF">NCGR_LOCUS6394</name>
</gene>
<evidence type="ECO:0000256" key="1">
    <source>
        <dbReference type="SAM" id="MobiDB-lite"/>
    </source>
</evidence>
<comment type="caution">
    <text evidence="2">The sequence shown here is derived from an EMBL/GenBank/DDBJ whole genome shotgun (WGS) entry which is preliminary data.</text>
</comment>